<dbReference type="InterPro" id="IPR043169">
    <property type="entry name" value="PMM_cap"/>
</dbReference>
<dbReference type="EMBL" id="ATLK01000001">
    <property type="protein sequence ID" value="KFF30840.1"/>
    <property type="molecule type" value="Genomic_DNA"/>
</dbReference>
<dbReference type="GO" id="GO:0005737">
    <property type="term" value="C:cytoplasm"/>
    <property type="evidence" value="ECO:0007669"/>
    <property type="project" value="UniProtKB-SubCell"/>
</dbReference>
<feature type="binding site" evidence="12">
    <location>
        <position position="29"/>
    </location>
    <ligand>
        <name>Mg(2+)</name>
        <dbReference type="ChEBI" id="CHEBI:18420"/>
        <label>1</label>
    </ligand>
</feature>
<feature type="active site" description="Nucleophile" evidence="10">
    <location>
        <position position="29"/>
    </location>
</feature>
<dbReference type="Gene3D" id="3.30.1240.20">
    <property type="match status" value="1"/>
</dbReference>
<feature type="binding site" evidence="12">
    <location>
        <position position="246"/>
    </location>
    <ligand>
        <name>Mg(2+)</name>
        <dbReference type="ChEBI" id="CHEBI:18420"/>
        <label>1</label>
    </ligand>
</feature>
<feature type="binding site" evidence="11">
    <location>
        <position position="197"/>
    </location>
    <ligand>
        <name>alpha-D-mannose 1-phosphate</name>
        <dbReference type="ChEBI" id="CHEBI:58409"/>
    </ligand>
</feature>
<dbReference type="AlphaFoldDB" id="A0A080N3W5"/>
<dbReference type="SFLD" id="SFLDG01143">
    <property type="entry name" value="C2.B.3:_Phosphomannomutase_Lik"/>
    <property type="match status" value="1"/>
</dbReference>
<evidence type="ECO:0000256" key="2">
    <source>
        <dbReference type="ARBA" id="ARBA00004699"/>
    </source>
</evidence>
<dbReference type="GO" id="GO:0004615">
    <property type="term" value="F:phosphomannomutase activity"/>
    <property type="evidence" value="ECO:0007669"/>
    <property type="project" value="UniProtKB-EC"/>
</dbReference>
<comment type="subcellular location">
    <subcellularLocation>
        <location evidence="1">Cytoplasm</location>
    </subcellularLocation>
</comment>
<name>A0A080N3W5_9BIFI</name>
<dbReference type="Pfam" id="PF03332">
    <property type="entry name" value="PMM"/>
    <property type="match status" value="1"/>
</dbReference>
<dbReference type="Gene3D" id="3.40.50.1000">
    <property type="entry name" value="HAD superfamily/HAD-like"/>
    <property type="match status" value="1"/>
</dbReference>
<evidence type="ECO:0000256" key="9">
    <source>
        <dbReference type="ARBA" id="ARBA00023235"/>
    </source>
</evidence>
<dbReference type="SUPFAM" id="SSF56784">
    <property type="entry name" value="HAD-like"/>
    <property type="match status" value="1"/>
</dbReference>
<evidence type="ECO:0000256" key="6">
    <source>
        <dbReference type="ARBA" id="ARBA00022490"/>
    </source>
</evidence>
<comment type="pathway">
    <text evidence="2">Nucleotide-sugar biosynthesis; GDP-alpha-D-mannose biosynthesis; alpha-D-mannose 1-phosphate from D-fructose 6-phosphate: step 2/2.</text>
</comment>
<evidence type="ECO:0000313" key="14">
    <source>
        <dbReference type="Proteomes" id="UP000028730"/>
    </source>
</evidence>
<evidence type="ECO:0000256" key="10">
    <source>
        <dbReference type="PIRSR" id="PIRSR605002-1"/>
    </source>
</evidence>
<evidence type="ECO:0000256" key="4">
    <source>
        <dbReference type="ARBA" id="ARBA00011738"/>
    </source>
</evidence>
<comment type="similarity">
    <text evidence="3">Belongs to the eukaryotic PMM family.</text>
</comment>
<proteinExistence type="inferred from homology"/>
<dbReference type="SFLD" id="SFLDS00003">
    <property type="entry name" value="Haloacid_Dehalogenase"/>
    <property type="match status" value="1"/>
</dbReference>
<feature type="binding site" evidence="11">
    <location>
        <position position="199"/>
    </location>
    <ligand>
        <name>alpha-D-mannose 1-phosphate</name>
        <dbReference type="ChEBI" id="CHEBI:58409"/>
    </ligand>
</feature>
<dbReference type="NCBIfam" id="TIGR01484">
    <property type="entry name" value="HAD-SF-IIB"/>
    <property type="match status" value="1"/>
</dbReference>
<dbReference type="EC" id="5.4.2.8" evidence="5"/>
<dbReference type="GO" id="GO:0009298">
    <property type="term" value="P:GDP-mannose biosynthetic process"/>
    <property type="evidence" value="ECO:0007669"/>
    <property type="project" value="UniProtKB-UniPathway"/>
</dbReference>
<dbReference type="OrthoDB" id="2241234at2"/>
<dbReference type="SFLD" id="SFLDG01140">
    <property type="entry name" value="C2.B:_Phosphomannomutase_and_P"/>
    <property type="match status" value="1"/>
</dbReference>
<dbReference type="InterPro" id="IPR036412">
    <property type="entry name" value="HAD-like_sf"/>
</dbReference>
<keyword evidence="9 13" id="KW-0413">Isomerase</keyword>
<dbReference type="InterPro" id="IPR023214">
    <property type="entry name" value="HAD_sf"/>
</dbReference>
<evidence type="ECO:0000256" key="3">
    <source>
        <dbReference type="ARBA" id="ARBA00009736"/>
    </source>
</evidence>
<evidence type="ECO:0000256" key="11">
    <source>
        <dbReference type="PIRSR" id="PIRSR605002-2"/>
    </source>
</evidence>
<keyword evidence="7 12" id="KW-0479">Metal-binding</keyword>
<feature type="binding site" evidence="12">
    <location>
        <position position="230"/>
    </location>
    <ligand>
        <name>Mg(2+)</name>
        <dbReference type="ChEBI" id="CHEBI:18420"/>
        <label>2</label>
    </ligand>
</feature>
<reference evidence="13 14" key="1">
    <citation type="journal article" date="2014" name="Appl. Environ. Microbiol.">
        <title>Genomic encyclopedia of type strains of the genus Bifidobacterium.</title>
        <authorList>
            <person name="Milani C."/>
            <person name="Lugli G.A."/>
            <person name="Duranti S."/>
            <person name="Turroni F."/>
            <person name="Bottacini F."/>
            <person name="Mangifesta M."/>
            <person name="Sanchez B."/>
            <person name="Viappiani A."/>
            <person name="Mancabelli L."/>
            <person name="Taminiau B."/>
            <person name="Delcenserie V."/>
            <person name="Barrangou R."/>
            <person name="Margolles A."/>
            <person name="van Sinderen D."/>
            <person name="Ventura M."/>
        </authorList>
    </citation>
    <scope>NUCLEOTIDE SEQUENCE [LARGE SCALE GENOMIC DNA]</scope>
    <source>
        <strain evidence="13 14">DSM 19703</strain>
    </source>
</reference>
<comment type="cofactor">
    <cofactor evidence="12">
        <name>Mg(2+)</name>
        <dbReference type="ChEBI" id="CHEBI:18420"/>
    </cofactor>
</comment>
<dbReference type="GO" id="GO:0016791">
    <property type="term" value="F:phosphatase activity"/>
    <property type="evidence" value="ECO:0007669"/>
    <property type="project" value="UniProtKB-ARBA"/>
</dbReference>
<evidence type="ECO:0000256" key="8">
    <source>
        <dbReference type="ARBA" id="ARBA00022842"/>
    </source>
</evidence>
<dbReference type="STRING" id="1341695.BBOMB_0154"/>
<keyword evidence="14" id="KW-1185">Reference proteome</keyword>
<dbReference type="InterPro" id="IPR006379">
    <property type="entry name" value="HAD-SF_hydro_IIB"/>
</dbReference>
<dbReference type="InterPro" id="IPR005002">
    <property type="entry name" value="PMM"/>
</dbReference>
<gene>
    <name evidence="13" type="ORF">BBOMB_0154</name>
</gene>
<comment type="subunit">
    <text evidence="4">Homodimer.</text>
</comment>
<evidence type="ECO:0000256" key="12">
    <source>
        <dbReference type="PIRSR" id="PIRSR605002-3"/>
    </source>
</evidence>
<protein>
    <recommendedName>
        <fullName evidence="5">phosphomannomutase</fullName>
        <ecNumber evidence="5">5.4.2.8</ecNumber>
    </recommendedName>
</protein>
<evidence type="ECO:0000313" key="13">
    <source>
        <dbReference type="EMBL" id="KFF30840.1"/>
    </source>
</evidence>
<dbReference type="GO" id="GO:0046872">
    <property type="term" value="F:metal ion binding"/>
    <property type="evidence" value="ECO:0007669"/>
    <property type="project" value="UniProtKB-KW"/>
</dbReference>
<feature type="binding site" evidence="11">
    <location>
        <position position="146"/>
    </location>
    <ligand>
        <name>alpha-D-mannose 1-phosphate</name>
        <dbReference type="ChEBI" id="CHEBI:58409"/>
    </ligand>
</feature>
<evidence type="ECO:0000256" key="5">
    <source>
        <dbReference type="ARBA" id="ARBA00012730"/>
    </source>
</evidence>
<dbReference type="Proteomes" id="UP000028730">
    <property type="component" value="Unassembled WGS sequence"/>
</dbReference>
<dbReference type="eggNOG" id="COG0561">
    <property type="taxonomic scope" value="Bacteria"/>
</dbReference>
<dbReference type="UniPathway" id="UPA00126">
    <property type="reaction ID" value="UER00424"/>
</dbReference>
<keyword evidence="8 12" id="KW-0460">Magnesium</keyword>
<comment type="caution">
    <text evidence="13">The sequence shown here is derived from an EMBL/GenBank/DDBJ whole genome shotgun (WGS) entry which is preliminary data.</text>
</comment>
<evidence type="ECO:0000256" key="7">
    <source>
        <dbReference type="ARBA" id="ARBA00022723"/>
    </source>
</evidence>
<evidence type="ECO:0000256" key="1">
    <source>
        <dbReference type="ARBA" id="ARBA00004496"/>
    </source>
</evidence>
<accession>A0A080N3W5</accession>
<keyword evidence="6" id="KW-0963">Cytoplasm</keyword>
<feature type="binding site" evidence="12">
    <location>
        <position position="31"/>
    </location>
    <ligand>
        <name>Mg(2+)</name>
        <dbReference type="ChEBI" id="CHEBI:18420"/>
        <label>1</label>
    </ligand>
</feature>
<sequence>MTVQNGRIGLWHEHNMVEFMQGAKVVAFDLDNTLARSKKPMHEDMSRLFASLTRLIDVAVITGGRFELVESQVLDVLGECADMSRIHIMPTSGTRYYRWNEGAFRCVYKVDLTQAQRSAAMSSFERHARELGMWEEKVWGERIEDRGSQITFSALGQNAPVEAKERWDPDNSKKNRLASAVAADLPDLVVRSGGSTSVDVSVKGVDKAYAVRKLCAELAIDVSQVVFIGDRMDPDGNDYAAAIIGTRPVRVAGPDDTLKVCARIIEALERP</sequence>
<organism evidence="13 14">
    <name type="scientific">Bifidobacterium bombi DSM 19703</name>
    <dbReference type="NCBI Taxonomy" id="1341695"/>
    <lineage>
        <taxon>Bacteria</taxon>
        <taxon>Bacillati</taxon>
        <taxon>Actinomycetota</taxon>
        <taxon>Actinomycetes</taxon>
        <taxon>Bifidobacteriales</taxon>
        <taxon>Bifidobacteriaceae</taxon>
        <taxon>Bifidobacterium</taxon>
    </lineage>
</organism>
<feature type="active site" description="Proton donor/acceptor" evidence="10">
    <location>
        <position position="31"/>
    </location>
</feature>